<dbReference type="EMBL" id="CP017315">
    <property type="protein sequence ID" value="AQS42286.1"/>
    <property type="molecule type" value="Genomic_DNA"/>
</dbReference>
<name>A0A1U9JWQ6_9HYPH</name>
<evidence type="ECO:0000313" key="2">
    <source>
        <dbReference type="EMBL" id="AQS42286.1"/>
    </source>
</evidence>
<dbReference type="SUPFAM" id="SSF54427">
    <property type="entry name" value="NTF2-like"/>
    <property type="match status" value="2"/>
</dbReference>
<reference evidence="2 3" key="1">
    <citation type="journal article" date="2010" name="Science">
        <title>Genomic comparison of the ants Camponotus floridanus and Harpegnathos saltator.</title>
        <authorList>
            <person name="Bonasio R."/>
            <person name="Zhang G."/>
            <person name="Ye C."/>
            <person name="Mutti N.S."/>
            <person name="Fang X."/>
            <person name="Qin N."/>
            <person name="Donahue G."/>
            <person name="Yang P."/>
            <person name="Li Q."/>
            <person name="Li C."/>
            <person name="Zhang P."/>
            <person name="Huang Z."/>
            <person name="Berger S.L."/>
            <person name="Reinberg D."/>
            <person name="Wang J."/>
            <person name="Liebig J."/>
        </authorList>
    </citation>
    <scope>NUCLEOTIDE SEQUENCE [LARGE SCALE GENOMIC DNA]</scope>
    <source>
        <strain evidence="2 3">Hsal</strain>
    </source>
</reference>
<dbReference type="InterPro" id="IPR037401">
    <property type="entry name" value="SnoaL-like"/>
</dbReference>
<feature type="domain" description="SnoaL-like" evidence="1">
    <location>
        <begin position="13"/>
        <end position="103"/>
    </location>
</feature>
<organism evidence="2 3">
    <name type="scientific">Candidatus Tokpelaia hoelldobleri</name>
    <dbReference type="NCBI Taxonomy" id="1902579"/>
    <lineage>
        <taxon>Bacteria</taxon>
        <taxon>Pseudomonadati</taxon>
        <taxon>Pseudomonadota</taxon>
        <taxon>Alphaproteobacteria</taxon>
        <taxon>Hyphomicrobiales</taxon>
        <taxon>Candidatus Tokpelaia</taxon>
    </lineage>
</organism>
<dbReference type="InterPro" id="IPR032710">
    <property type="entry name" value="NTF2-like_dom_sf"/>
</dbReference>
<proteinExistence type="predicted"/>
<dbReference type="KEGG" id="thd:BHV28_16080"/>
<protein>
    <submittedName>
        <fullName evidence="2">SnoaL-like domain-containing protein</fullName>
    </submittedName>
</protein>
<dbReference type="Gene3D" id="3.10.450.50">
    <property type="match status" value="2"/>
</dbReference>
<accession>A0A1U9JWQ6</accession>
<dbReference type="STRING" id="1902579.BHV28_16080"/>
<evidence type="ECO:0000313" key="3">
    <source>
        <dbReference type="Proteomes" id="UP000188912"/>
    </source>
</evidence>
<dbReference type="AlphaFoldDB" id="A0A1U9JWQ6"/>
<reference evidence="2 3" key="2">
    <citation type="journal article" date="2016" name="Sci. Rep.">
        <title>The genome of Rhizobiales bacteria in predatory ants reveals urease gene functions but no genes for nitrogen fixation.</title>
        <authorList>
            <person name="Neuvonen M.M."/>
            <person name="Tamarit D."/>
            <person name="Naslund K."/>
            <person name="Liebig J."/>
            <person name="Feldhaar H."/>
            <person name="Moran N.A."/>
            <person name="Guy L."/>
            <person name="Andersson S.G."/>
        </authorList>
    </citation>
    <scope>NUCLEOTIDE SEQUENCE [LARGE SCALE GENOMIC DNA]</scope>
    <source>
        <strain evidence="2 3">Hsal</strain>
    </source>
</reference>
<gene>
    <name evidence="2" type="ORF">BHV28_16080</name>
</gene>
<dbReference type="Pfam" id="PF12680">
    <property type="entry name" value="SnoaL_2"/>
    <property type="match status" value="1"/>
</dbReference>
<dbReference type="Proteomes" id="UP000188912">
    <property type="component" value="Chromosome"/>
</dbReference>
<sequence>MTSTETIRDFVSRAHHELFSKRDISALNRYFSADFIEHSPLVRDGLAGLQELVETHPALHYEMHRVLQDGDLVALHGRFTGLDEQPLVGFDLYRVAQGKIVEHWDGLVPEAVPNASGRTQLDGSSVPSIGQNHEKNRALVVAFFNRTLIREDYSGFRDYTDGKTFLQHSPDIADGVDSVIHFLETLKHTGHGLHYKTIHHTVADGSFVLTHSEGSIGNIRHAYFELWRVEQDRIVELWDAITPVPEDDQALHRHGIF</sequence>
<evidence type="ECO:0000259" key="1">
    <source>
        <dbReference type="Pfam" id="PF12680"/>
    </source>
</evidence>
<keyword evidence="3" id="KW-1185">Reference proteome</keyword>